<sequence>MSCRDEFLTQENGVAEERLPRKMRLARIADVWEYRRTVEYNKWVTEYNRHVDELNKAANQQQDLDEKYLMPWVEDLEALDDELGDLLDKWKSGEDVTPVDWDAVTKGKERKAIYIVHYDLPKEAWPLPVRDQFPDLIAVTMELKRLAGDTSDGVGWQTSMTAEQIERLRKQLEMDQTLFEEDVVAMLLDHLRYEDVISQDFDAYAWVRKMFQKQNLSPGEALQRAAQMVHAWVEYWQIHSEGEAGVLGGKVLDKNINHGNELFVPVEPVLDQFGMDLYNETEHTGEYFLPFDT</sequence>
<dbReference type="OrthoDB" id="3784243at2759"/>
<accession>A0A9W9BV34</accession>
<reference evidence="1" key="1">
    <citation type="submission" date="2022-10" db="EMBL/GenBank/DDBJ databases">
        <title>Tapping the CABI collections for fungal endophytes: first genome assemblies for Collariella, Neodidymelliopsis, Ascochyta clinopodiicola, Didymella pomorum, Didymosphaeria variabile, Neocosmospora piperis and Neocucurbitaria cava.</title>
        <authorList>
            <person name="Hill R."/>
        </authorList>
    </citation>
    <scope>NUCLEOTIDE SEQUENCE</scope>
    <source>
        <strain evidence="1">IMI 360193</strain>
    </source>
</reference>
<comment type="caution">
    <text evidence="1">The sequence shown here is derived from an EMBL/GenBank/DDBJ whole genome shotgun (WGS) entry which is preliminary data.</text>
</comment>
<dbReference type="Proteomes" id="UP001140562">
    <property type="component" value="Unassembled WGS sequence"/>
</dbReference>
<protein>
    <submittedName>
        <fullName evidence="1">Uncharacterized protein</fullName>
    </submittedName>
</protein>
<organism evidence="1 2">
    <name type="scientific">Didymella glomerata</name>
    <dbReference type="NCBI Taxonomy" id="749621"/>
    <lineage>
        <taxon>Eukaryota</taxon>
        <taxon>Fungi</taxon>
        <taxon>Dikarya</taxon>
        <taxon>Ascomycota</taxon>
        <taxon>Pezizomycotina</taxon>
        <taxon>Dothideomycetes</taxon>
        <taxon>Pleosporomycetidae</taxon>
        <taxon>Pleosporales</taxon>
        <taxon>Pleosporineae</taxon>
        <taxon>Didymellaceae</taxon>
        <taxon>Didymella</taxon>
    </lineage>
</organism>
<gene>
    <name evidence="1" type="ORF">N0V87_010042</name>
</gene>
<dbReference type="EMBL" id="JAPEUV010000202">
    <property type="protein sequence ID" value="KAJ4330380.1"/>
    <property type="molecule type" value="Genomic_DNA"/>
</dbReference>
<keyword evidence="2" id="KW-1185">Reference proteome</keyword>
<name>A0A9W9BV34_9PLEO</name>
<proteinExistence type="predicted"/>
<evidence type="ECO:0000313" key="1">
    <source>
        <dbReference type="EMBL" id="KAJ4330380.1"/>
    </source>
</evidence>
<evidence type="ECO:0000313" key="2">
    <source>
        <dbReference type="Proteomes" id="UP001140562"/>
    </source>
</evidence>
<dbReference type="AlphaFoldDB" id="A0A9W9BV34"/>